<evidence type="ECO:0000259" key="8">
    <source>
        <dbReference type="PROSITE" id="PS50045"/>
    </source>
</evidence>
<dbReference type="PROSITE" id="PS00675">
    <property type="entry name" value="SIGMA54_INTERACT_1"/>
    <property type="match status" value="1"/>
</dbReference>
<dbReference type="InterPro" id="IPR025662">
    <property type="entry name" value="Sigma_54_int_dom_ATP-bd_1"/>
</dbReference>
<dbReference type="PROSITE" id="PS00676">
    <property type="entry name" value="SIGMA54_INTERACT_2"/>
    <property type="match status" value="1"/>
</dbReference>
<dbReference type="GO" id="GO:0005524">
    <property type="term" value="F:ATP binding"/>
    <property type="evidence" value="ECO:0007669"/>
    <property type="project" value="UniProtKB-KW"/>
</dbReference>
<dbReference type="InterPro" id="IPR058031">
    <property type="entry name" value="AAA_lid_NorR"/>
</dbReference>
<dbReference type="Pfam" id="PF02954">
    <property type="entry name" value="HTH_8"/>
    <property type="match status" value="1"/>
</dbReference>
<keyword evidence="7" id="KW-0597">Phosphoprotein</keyword>
<evidence type="ECO:0000256" key="6">
    <source>
        <dbReference type="ARBA" id="ARBA00023163"/>
    </source>
</evidence>
<dbReference type="SUPFAM" id="SSF52172">
    <property type="entry name" value="CheY-like"/>
    <property type="match status" value="1"/>
</dbReference>
<dbReference type="EMBL" id="CP001339">
    <property type="protein sequence ID" value="ACL71178.1"/>
    <property type="molecule type" value="Genomic_DNA"/>
</dbReference>
<dbReference type="GO" id="GO:0000160">
    <property type="term" value="P:phosphorelay signal transduction system"/>
    <property type="evidence" value="ECO:0007669"/>
    <property type="project" value="InterPro"/>
</dbReference>
<accession>B8GTB8</accession>
<dbReference type="FunFam" id="3.40.50.300:FF:000006">
    <property type="entry name" value="DNA-binding transcriptional regulator NtrC"/>
    <property type="match status" value="1"/>
</dbReference>
<keyword evidence="6" id="KW-0804">Transcription</keyword>
<dbReference type="GO" id="GO:0006355">
    <property type="term" value="P:regulation of DNA-templated transcription"/>
    <property type="evidence" value="ECO:0007669"/>
    <property type="project" value="InterPro"/>
</dbReference>
<dbReference type="InterPro" id="IPR009057">
    <property type="entry name" value="Homeodomain-like_sf"/>
</dbReference>
<gene>
    <name evidence="10" type="ordered locus">Tgr7_0074</name>
</gene>
<dbReference type="Pfam" id="PF25601">
    <property type="entry name" value="AAA_lid_14"/>
    <property type="match status" value="1"/>
</dbReference>
<dbReference type="AlphaFoldDB" id="B8GTB8"/>
<dbReference type="GO" id="GO:0043565">
    <property type="term" value="F:sequence-specific DNA binding"/>
    <property type="evidence" value="ECO:0007669"/>
    <property type="project" value="InterPro"/>
</dbReference>
<dbReference type="RefSeq" id="WP_012636667.1">
    <property type="nucleotide sequence ID" value="NC_011901.1"/>
</dbReference>
<feature type="modified residue" description="4-aspartylphosphate" evidence="7">
    <location>
        <position position="55"/>
    </location>
</feature>
<evidence type="ECO:0000256" key="1">
    <source>
        <dbReference type="ARBA" id="ARBA00022741"/>
    </source>
</evidence>
<dbReference type="Gene3D" id="3.40.50.2300">
    <property type="match status" value="1"/>
</dbReference>
<dbReference type="Gene3D" id="1.10.10.60">
    <property type="entry name" value="Homeodomain-like"/>
    <property type="match status" value="1"/>
</dbReference>
<dbReference type="InterPro" id="IPR001789">
    <property type="entry name" value="Sig_transdc_resp-reg_receiver"/>
</dbReference>
<dbReference type="InterPro" id="IPR002078">
    <property type="entry name" value="Sigma_54_int"/>
</dbReference>
<dbReference type="Gene3D" id="1.10.8.60">
    <property type="match status" value="1"/>
</dbReference>
<evidence type="ECO:0000313" key="10">
    <source>
        <dbReference type="EMBL" id="ACL71178.1"/>
    </source>
</evidence>
<evidence type="ECO:0000256" key="3">
    <source>
        <dbReference type="ARBA" id="ARBA00023015"/>
    </source>
</evidence>
<feature type="domain" description="Sigma-54 factor interaction" evidence="8">
    <location>
        <begin position="145"/>
        <end position="374"/>
    </location>
</feature>
<feature type="domain" description="Response regulatory" evidence="9">
    <location>
        <begin position="6"/>
        <end position="120"/>
    </location>
</feature>
<dbReference type="InterPro" id="IPR027417">
    <property type="entry name" value="P-loop_NTPase"/>
</dbReference>
<evidence type="ECO:0000256" key="4">
    <source>
        <dbReference type="ARBA" id="ARBA00023125"/>
    </source>
</evidence>
<evidence type="ECO:0000259" key="9">
    <source>
        <dbReference type="PROSITE" id="PS50110"/>
    </source>
</evidence>
<dbReference type="CDD" id="cd00009">
    <property type="entry name" value="AAA"/>
    <property type="match status" value="1"/>
</dbReference>
<dbReference type="PANTHER" id="PTHR32071:SF119">
    <property type="entry name" value="SIGMA L-DEPENDENT TRANSCRIPTIONAL REGULATOR YPLP-RELATED"/>
    <property type="match status" value="1"/>
</dbReference>
<dbReference type="InterPro" id="IPR025943">
    <property type="entry name" value="Sigma_54_int_dom_ATP-bd_2"/>
</dbReference>
<evidence type="ECO:0000256" key="5">
    <source>
        <dbReference type="ARBA" id="ARBA00023159"/>
    </source>
</evidence>
<dbReference type="PROSITE" id="PS50045">
    <property type="entry name" value="SIGMA54_INTERACT_4"/>
    <property type="match status" value="1"/>
</dbReference>
<dbReference type="FunFam" id="1.10.8.60:FF:000014">
    <property type="entry name" value="DNA-binding transcriptional regulator NtrC"/>
    <property type="match status" value="1"/>
</dbReference>
<dbReference type="PRINTS" id="PR01590">
    <property type="entry name" value="HTHFIS"/>
</dbReference>
<sequence>MNAQPVVVITEDDEVMRELVVNVLHGIDATVIPMESSQESLDFIENNEVAVVVTDLRMPRIDGMKVLDFARQKNPLTQVILMTGHATVESAVQSLKAGAFDYICKPFENVELRHTVERALSHWNLSRENMRLREENKVFAEGDVIIGRSAAMDEVHRLIDAAAAYDCSVLITGESGTGKELVARQIHLKSPRRDNSFVAINCAAIPEQIIESELFGYQKGAFTGAERAKPGLFETANGGTIFLDEVNNASLSLQAKLLRVLQDATFYRLGDTEPRHVNVRVLAATNRDVPGLIAQETFREDLYYRLRVIEIHIPALRDRRDDVPLLANYFISKYAKRFNKPVDGMSTQVLGALMRHDWPGNVRELENVIQRALILCQGKVIDEGVLPPEISRGTELSVRAIDHMQPQTLEEVEVYFIRKTLRETNGDRALCAEILGIDKSTLWRKIKRYSIEE</sequence>
<dbReference type="InterPro" id="IPR003593">
    <property type="entry name" value="AAA+_ATPase"/>
</dbReference>
<dbReference type="HOGENOM" id="CLU_000445_0_6_6"/>
<dbReference type="PANTHER" id="PTHR32071">
    <property type="entry name" value="TRANSCRIPTIONAL REGULATORY PROTEIN"/>
    <property type="match status" value="1"/>
</dbReference>
<dbReference type="InterPro" id="IPR025944">
    <property type="entry name" value="Sigma_54_int_dom_CS"/>
</dbReference>
<keyword evidence="11" id="KW-1185">Reference proteome</keyword>
<dbReference type="SUPFAM" id="SSF46689">
    <property type="entry name" value="Homeodomain-like"/>
    <property type="match status" value="1"/>
</dbReference>
<keyword evidence="3" id="KW-0805">Transcription regulation</keyword>
<dbReference type="STRING" id="396588.Tgr7_0074"/>
<dbReference type="KEGG" id="tgr:Tgr7_0074"/>
<dbReference type="SMART" id="SM00382">
    <property type="entry name" value="AAA"/>
    <property type="match status" value="1"/>
</dbReference>
<evidence type="ECO:0000256" key="7">
    <source>
        <dbReference type="PROSITE-ProRule" id="PRU00169"/>
    </source>
</evidence>
<keyword evidence="2" id="KW-0067">ATP-binding</keyword>
<dbReference type="eggNOG" id="COG2204">
    <property type="taxonomic scope" value="Bacteria"/>
</dbReference>
<protein>
    <submittedName>
        <fullName evidence="10">Two component, sigma54 specific, transcriptional regulator, Fis family</fullName>
    </submittedName>
</protein>
<evidence type="ECO:0000313" key="11">
    <source>
        <dbReference type="Proteomes" id="UP000002383"/>
    </source>
</evidence>
<dbReference type="Pfam" id="PF00158">
    <property type="entry name" value="Sigma54_activat"/>
    <property type="match status" value="1"/>
</dbReference>
<name>B8GTB8_THISH</name>
<evidence type="ECO:0000256" key="2">
    <source>
        <dbReference type="ARBA" id="ARBA00022840"/>
    </source>
</evidence>
<keyword evidence="4" id="KW-0238">DNA-binding</keyword>
<reference evidence="10 11" key="1">
    <citation type="journal article" date="2011" name="Stand. Genomic Sci.">
        <title>Complete genome sequence of 'Thioalkalivibrio sulfidophilus' HL-EbGr7.</title>
        <authorList>
            <person name="Muyzer G."/>
            <person name="Sorokin D.Y."/>
            <person name="Mavromatis K."/>
            <person name="Lapidus A."/>
            <person name="Clum A."/>
            <person name="Ivanova N."/>
            <person name="Pati A."/>
            <person name="d'Haeseleer P."/>
            <person name="Woyke T."/>
            <person name="Kyrpides N.C."/>
        </authorList>
    </citation>
    <scope>NUCLEOTIDE SEQUENCE [LARGE SCALE GENOMIC DNA]</scope>
    <source>
        <strain evidence="10 11">HL-EbGR7</strain>
    </source>
</reference>
<dbReference type="Proteomes" id="UP000002383">
    <property type="component" value="Chromosome"/>
</dbReference>
<organism evidence="10 11">
    <name type="scientific">Thioalkalivibrio sulfidiphilus (strain HL-EbGR7)</name>
    <dbReference type="NCBI Taxonomy" id="396588"/>
    <lineage>
        <taxon>Bacteria</taxon>
        <taxon>Pseudomonadati</taxon>
        <taxon>Pseudomonadota</taxon>
        <taxon>Gammaproteobacteria</taxon>
        <taxon>Chromatiales</taxon>
        <taxon>Ectothiorhodospiraceae</taxon>
        <taxon>Thioalkalivibrio</taxon>
    </lineage>
</organism>
<dbReference type="Gene3D" id="3.40.50.300">
    <property type="entry name" value="P-loop containing nucleotide triphosphate hydrolases"/>
    <property type="match status" value="1"/>
</dbReference>
<dbReference type="SUPFAM" id="SSF52540">
    <property type="entry name" value="P-loop containing nucleoside triphosphate hydrolases"/>
    <property type="match status" value="1"/>
</dbReference>
<keyword evidence="1" id="KW-0547">Nucleotide-binding</keyword>
<dbReference type="InterPro" id="IPR011006">
    <property type="entry name" value="CheY-like_superfamily"/>
</dbReference>
<dbReference type="PROSITE" id="PS50110">
    <property type="entry name" value="RESPONSE_REGULATORY"/>
    <property type="match status" value="1"/>
</dbReference>
<proteinExistence type="predicted"/>
<dbReference type="SMART" id="SM00448">
    <property type="entry name" value="REC"/>
    <property type="match status" value="1"/>
</dbReference>
<dbReference type="InterPro" id="IPR002197">
    <property type="entry name" value="HTH_Fis"/>
</dbReference>
<dbReference type="Pfam" id="PF00072">
    <property type="entry name" value="Response_reg"/>
    <property type="match status" value="1"/>
</dbReference>
<dbReference type="PROSITE" id="PS00688">
    <property type="entry name" value="SIGMA54_INTERACT_3"/>
    <property type="match status" value="1"/>
</dbReference>
<keyword evidence="5" id="KW-0010">Activator</keyword>